<keyword evidence="7" id="KW-1185">Reference proteome</keyword>
<keyword evidence="4" id="KW-0233">DNA recombination</keyword>
<evidence type="ECO:0000259" key="5">
    <source>
        <dbReference type="PROSITE" id="PS51898"/>
    </source>
</evidence>
<keyword evidence="3" id="KW-0238">DNA-binding</keyword>
<dbReference type="InterPro" id="IPR002104">
    <property type="entry name" value="Integrase_catalytic"/>
</dbReference>
<name>A0A7Z2JF31_9BURK</name>
<dbReference type="Gene3D" id="1.10.443.10">
    <property type="entry name" value="Intergrase catalytic core"/>
    <property type="match status" value="1"/>
</dbReference>
<dbReference type="Pfam" id="PF00589">
    <property type="entry name" value="Phage_integrase"/>
    <property type="match status" value="1"/>
</dbReference>
<dbReference type="AlphaFoldDB" id="A0A7Z2JF31"/>
<protein>
    <submittedName>
        <fullName evidence="6">Tyrosine-type recombinase/integrase</fullName>
    </submittedName>
</protein>
<dbReference type="OrthoDB" id="662444at2"/>
<accession>A0A7Z2JF31</accession>
<evidence type="ECO:0000313" key="7">
    <source>
        <dbReference type="Proteomes" id="UP000433577"/>
    </source>
</evidence>
<dbReference type="EMBL" id="CP046913">
    <property type="protein sequence ID" value="QGZ62977.1"/>
    <property type="molecule type" value="Genomic_DNA"/>
</dbReference>
<evidence type="ECO:0000313" key="6">
    <source>
        <dbReference type="EMBL" id="QGZ62977.1"/>
    </source>
</evidence>
<dbReference type="InterPro" id="IPR050090">
    <property type="entry name" value="Tyrosine_recombinase_XerCD"/>
</dbReference>
<evidence type="ECO:0000256" key="2">
    <source>
        <dbReference type="ARBA" id="ARBA00022908"/>
    </source>
</evidence>
<dbReference type="GO" id="GO:0006310">
    <property type="term" value="P:DNA recombination"/>
    <property type="evidence" value="ECO:0007669"/>
    <property type="project" value="UniProtKB-KW"/>
</dbReference>
<dbReference type="PANTHER" id="PTHR30349:SF41">
    <property type="entry name" value="INTEGRASE_RECOMBINASE PROTEIN MJ0367-RELATED"/>
    <property type="match status" value="1"/>
</dbReference>
<dbReference type="SUPFAM" id="SSF56349">
    <property type="entry name" value="DNA breaking-rejoining enzymes"/>
    <property type="match status" value="1"/>
</dbReference>
<dbReference type="InterPro" id="IPR013762">
    <property type="entry name" value="Integrase-like_cat_sf"/>
</dbReference>
<dbReference type="GO" id="GO:0015074">
    <property type="term" value="P:DNA integration"/>
    <property type="evidence" value="ECO:0007669"/>
    <property type="project" value="UniProtKB-KW"/>
</dbReference>
<gene>
    <name evidence="6" type="ORF">FAZ98_11940</name>
</gene>
<dbReference type="PANTHER" id="PTHR30349">
    <property type="entry name" value="PHAGE INTEGRASE-RELATED"/>
    <property type="match status" value="1"/>
</dbReference>
<sequence>MQKERQEATDAATVYRRKQVVKSARQLYLPEAEQTYEHVPLLETFVHFQLMTAARRSETLTLTWSNVDLAAQIAYLPETKNGRARKVPLRADLVEMLRALPRTHDVVFPIGVDGLRKAWRRICAQAGLAEDDDLRIHDLRHEAISRVAEAGSNTPGGFSLVDLQAFSGHRDTRMLLRYAHLCTQSLAKRLDAAFASSDESHSHHGRRRLRTDASVSIGDIIRDSTVMSPEADVANELPCIGVSAAGSNAMNVIRVDFARKLA</sequence>
<dbReference type="InterPro" id="IPR011010">
    <property type="entry name" value="DNA_brk_join_enz"/>
</dbReference>
<evidence type="ECO:0000256" key="3">
    <source>
        <dbReference type="ARBA" id="ARBA00023125"/>
    </source>
</evidence>
<reference evidence="6 7" key="1">
    <citation type="submission" date="2019-12" db="EMBL/GenBank/DDBJ databases">
        <title>Paraburkholderia acidiphila 7Q-K02 sp. nov and Paraburkholderia acidisoli DHF22 sp. nov., two strains isolated from forest soil.</title>
        <authorList>
            <person name="Gao Z."/>
            <person name="Qiu L."/>
        </authorList>
    </citation>
    <scope>NUCLEOTIDE SEQUENCE [LARGE SCALE GENOMIC DNA]</scope>
    <source>
        <strain evidence="6 7">DHF22</strain>
    </source>
</reference>
<organism evidence="6 7">
    <name type="scientific">Paraburkholderia acidisoli</name>
    <dbReference type="NCBI Taxonomy" id="2571748"/>
    <lineage>
        <taxon>Bacteria</taxon>
        <taxon>Pseudomonadati</taxon>
        <taxon>Pseudomonadota</taxon>
        <taxon>Betaproteobacteria</taxon>
        <taxon>Burkholderiales</taxon>
        <taxon>Burkholderiaceae</taxon>
        <taxon>Paraburkholderia</taxon>
    </lineage>
</organism>
<dbReference type="PROSITE" id="PS51898">
    <property type="entry name" value="TYR_RECOMBINASE"/>
    <property type="match status" value="1"/>
</dbReference>
<dbReference type="Proteomes" id="UP000433577">
    <property type="component" value="Chromosome 1"/>
</dbReference>
<dbReference type="CDD" id="cd00796">
    <property type="entry name" value="INT_Rci_Hp1_C"/>
    <property type="match status" value="1"/>
</dbReference>
<feature type="domain" description="Tyr recombinase" evidence="5">
    <location>
        <begin position="22"/>
        <end position="191"/>
    </location>
</feature>
<dbReference type="GO" id="GO:0003677">
    <property type="term" value="F:DNA binding"/>
    <property type="evidence" value="ECO:0007669"/>
    <property type="project" value="UniProtKB-KW"/>
</dbReference>
<keyword evidence="2" id="KW-0229">DNA integration</keyword>
<evidence type="ECO:0000256" key="1">
    <source>
        <dbReference type="ARBA" id="ARBA00008857"/>
    </source>
</evidence>
<proteinExistence type="inferred from homology"/>
<comment type="similarity">
    <text evidence="1">Belongs to the 'phage' integrase family.</text>
</comment>
<evidence type="ECO:0000256" key="4">
    <source>
        <dbReference type="ARBA" id="ARBA00023172"/>
    </source>
</evidence>
<dbReference type="KEGG" id="pacs:FAZ98_11940"/>